<evidence type="ECO:0000256" key="3">
    <source>
        <dbReference type="ARBA" id="ARBA00022692"/>
    </source>
</evidence>
<keyword evidence="3 9" id="KW-0812">Transmembrane</keyword>
<evidence type="ECO:0000256" key="5">
    <source>
        <dbReference type="ARBA" id="ARBA00022989"/>
    </source>
</evidence>
<feature type="compositionally biased region" description="Acidic residues" evidence="8">
    <location>
        <begin position="303"/>
        <end position="318"/>
    </location>
</feature>
<dbReference type="PANTHER" id="PTHR21723">
    <property type="entry name" value="RESISTANCE TO INHIBITORS OF CHOLINESTERASE PROTEIN 3 RIC3"/>
    <property type="match status" value="1"/>
</dbReference>
<dbReference type="GO" id="GO:0043025">
    <property type="term" value="C:neuronal cell body"/>
    <property type="evidence" value="ECO:0007669"/>
    <property type="project" value="TreeGrafter"/>
</dbReference>
<dbReference type="Proteomes" id="UP000230066">
    <property type="component" value="Unassembled WGS sequence"/>
</dbReference>
<comment type="caution">
    <text evidence="11">The sequence shown here is derived from an EMBL/GenBank/DDBJ whole genome shotgun (WGS) entry which is preliminary data.</text>
</comment>
<evidence type="ECO:0000256" key="1">
    <source>
        <dbReference type="ARBA" id="ARBA00004586"/>
    </source>
</evidence>
<proteinExistence type="inferred from homology"/>
<dbReference type="AlphaFoldDB" id="A0A4E0RDV6"/>
<dbReference type="PROSITE" id="PS51257">
    <property type="entry name" value="PROKAR_LIPOPROTEIN"/>
    <property type="match status" value="1"/>
</dbReference>
<comment type="similarity">
    <text evidence="2">Belongs to the ric-3 family.</text>
</comment>
<organism evidence="11 12">
    <name type="scientific">Fasciola hepatica</name>
    <name type="common">Liver fluke</name>
    <dbReference type="NCBI Taxonomy" id="6192"/>
    <lineage>
        <taxon>Eukaryota</taxon>
        <taxon>Metazoa</taxon>
        <taxon>Spiralia</taxon>
        <taxon>Lophotrochozoa</taxon>
        <taxon>Platyhelminthes</taxon>
        <taxon>Trematoda</taxon>
        <taxon>Digenea</taxon>
        <taxon>Plagiorchiida</taxon>
        <taxon>Echinostomata</taxon>
        <taxon>Echinostomatoidea</taxon>
        <taxon>Fasciolidae</taxon>
        <taxon>Fasciola</taxon>
    </lineage>
</organism>
<dbReference type="GO" id="GO:0034394">
    <property type="term" value="P:protein localization to cell surface"/>
    <property type="evidence" value="ECO:0007669"/>
    <property type="project" value="TreeGrafter"/>
</dbReference>
<gene>
    <name evidence="11" type="ORF">D915_009798</name>
</gene>
<feature type="domain" description="Resistance to inhibitors of cholinesterase protein 3 N-terminal" evidence="10">
    <location>
        <begin position="18"/>
        <end position="250"/>
    </location>
</feature>
<feature type="region of interest" description="Disordered" evidence="8">
    <location>
        <begin position="283"/>
        <end position="343"/>
    </location>
</feature>
<feature type="transmembrane region" description="Helical" evidence="9">
    <location>
        <begin position="12"/>
        <end position="29"/>
    </location>
</feature>
<dbReference type="Pfam" id="PF15361">
    <property type="entry name" value="RIC3"/>
    <property type="match status" value="1"/>
</dbReference>
<comment type="subcellular location">
    <subcellularLocation>
        <location evidence="1">Endoplasmic reticulum membrane</location>
    </subcellularLocation>
</comment>
<dbReference type="GO" id="GO:0007271">
    <property type="term" value="P:synaptic transmission, cholinergic"/>
    <property type="evidence" value="ECO:0007669"/>
    <property type="project" value="TreeGrafter"/>
</dbReference>
<name>A0A4E0RDV6_FASHE</name>
<dbReference type="PANTHER" id="PTHR21723:SF3">
    <property type="entry name" value="PROTEIN RIC-3"/>
    <property type="match status" value="1"/>
</dbReference>
<feature type="compositionally biased region" description="Polar residues" evidence="8">
    <location>
        <begin position="163"/>
        <end position="182"/>
    </location>
</feature>
<dbReference type="GO" id="GO:0045202">
    <property type="term" value="C:synapse"/>
    <property type="evidence" value="ECO:0007669"/>
    <property type="project" value="GOC"/>
</dbReference>
<evidence type="ECO:0000313" key="12">
    <source>
        <dbReference type="Proteomes" id="UP000230066"/>
    </source>
</evidence>
<dbReference type="InterPro" id="IPR026160">
    <property type="entry name" value="Ric3"/>
</dbReference>
<dbReference type="GO" id="GO:0043005">
    <property type="term" value="C:neuron projection"/>
    <property type="evidence" value="ECO:0007669"/>
    <property type="project" value="TreeGrafter"/>
</dbReference>
<evidence type="ECO:0000256" key="4">
    <source>
        <dbReference type="ARBA" id="ARBA00022824"/>
    </source>
</evidence>
<dbReference type="EMBL" id="JXXN02006330">
    <property type="protein sequence ID" value="THD19477.1"/>
    <property type="molecule type" value="Genomic_DNA"/>
</dbReference>
<feature type="transmembrane region" description="Helical" evidence="9">
    <location>
        <begin position="83"/>
        <end position="103"/>
    </location>
</feature>
<evidence type="ECO:0000256" key="2">
    <source>
        <dbReference type="ARBA" id="ARBA00008538"/>
    </source>
</evidence>
<keyword evidence="7" id="KW-0175">Coiled coil</keyword>
<reference evidence="11" key="1">
    <citation type="submission" date="2019-03" db="EMBL/GenBank/DDBJ databases">
        <title>Improved annotation for the trematode Fasciola hepatica.</title>
        <authorList>
            <person name="Choi Y.-J."/>
            <person name="Martin J."/>
            <person name="Mitreva M."/>
        </authorList>
    </citation>
    <scope>NUCLEOTIDE SEQUENCE [LARGE SCALE GENOMIC DNA]</scope>
</reference>
<sequence length="343" mass="38494">MSESSIRLQTYIVCGVMIGCFSILYPKIFHPMLLRSLGAVKTEPVKEEHIFTHRFGPNGPDRPRPSIRGGDAEATTIGKRGGILSLVLPLYGVGIVIYLFYTLSKLYKSRKRKDNKNKDEYLKHYYRDFHYDVNRGKFRMGRDSTDDDDDDRDNGRADAASGVGSSKSVYSPSRAKQNKSSVTNAAGDFDWSAAYGPGASPDIYRSAKSLPRDLEDLLYRMENQEVVDNEELSSLRLRLEQTERQMMHLLHAMDAAEHMVAQSGLDDVDELDPFACDPDRLTTSRLPCSKAGQIPPEQSQEADLSDDQDDCDDVEDIPGSEYESGHEKPIPADTEIRQRGKTD</sequence>
<dbReference type="GO" id="GO:0005789">
    <property type="term" value="C:endoplasmic reticulum membrane"/>
    <property type="evidence" value="ECO:0007669"/>
    <property type="project" value="UniProtKB-SubCell"/>
</dbReference>
<evidence type="ECO:0000259" key="10">
    <source>
        <dbReference type="Pfam" id="PF15361"/>
    </source>
</evidence>
<evidence type="ECO:0000256" key="9">
    <source>
        <dbReference type="SAM" id="Phobius"/>
    </source>
</evidence>
<keyword evidence="5 9" id="KW-1133">Transmembrane helix</keyword>
<feature type="coiled-coil region" evidence="7">
    <location>
        <begin position="232"/>
        <end position="259"/>
    </location>
</feature>
<keyword evidence="4" id="KW-0256">Endoplasmic reticulum</keyword>
<evidence type="ECO:0000256" key="7">
    <source>
        <dbReference type="SAM" id="Coils"/>
    </source>
</evidence>
<feature type="region of interest" description="Disordered" evidence="8">
    <location>
        <begin position="138"/>
        <end position="182"/>
    </location>
</feature>
<keyword evidence="12" id="KW-1185">Reference proteome</keyword>
<protein>
    <submittedName>
        <fullName evidence="11">Resistance to inhibitors of cholinesterase protein 3</fullName>
    </submittedName>
</protein>
<keyword evidence="6 9" id="KW-0472">Membrane</keyword>
<evidence type="ECO:0000256" key="8">
    <source>
        <dbReference type="SAM" id="MobiDB-lite"/>
    </source>
</evidence>
<evidence type="ECO:0000313" key="11">
    <source>
        <dbReference type="EMBL" id="THD19477.1"/>
    </source>
</evidence>
<dbReference type="InterPro" id="IPR032763">
    <property type="entry name" value="RIC3_N"/>
</dbReference>
<accession>A0A4E0RDV6</accession>
<feature type="compositionally biased region" description="Basic and acidic residues" evidence="8">
    <location>
        <begin position="323"/>
        <end position="343"/>
    </location>
</feature>
<evidence type="ECO:0000256" key="6">
    <source>
        <dbReference type="ARBA" id="ARBA00023136"/>
    </source>
</evidence>